<keyword evidence="3" id="KW-1185">Reference proteome</keyword>
<sequence>MSTIVNGHAVVGQTELADGDLVRFGDAQPLVFQHDSLVPPRSYMNGGYNGIEGSNGKRGDLSLTELPVLGKRIIPSPNRRAISAKSMRKKRSESADQAKKRSSLDQHSSSSSTVGLPPTPQSAPFSRLHSASSRQRSVGNELLQRVVKLQGEVARRDEEMRMMRAATARQQAIPLNNNTIEDSALRQARRENERLRDLLMFNNGNHVGLPAVNGIVESMRPLPTPEIEHQIYKAFAVALASELKRFGDRVISKSATDYSDLFSAFVMEMDDPFSIKMLEIEAGCEAYLTEKGYDRAADTVRELFRSNTIPEGIAGISSHLEALWPVLKDGMTMARDSARACVVLNNWSKRLGDQMRVSGITADRLLQAADDLDATFSDGRLKTHWLIPCLHPLLRTAAIAMKDKEEGVVETRKRRSISDTEAKIAAATGPLLQQIDEKEKRNEELMEEKAALQSSLEASQDALKSLEEYKERLEKTELELSNFKDDRDRERAEFDERIERLEEELRKAVEEKESLEEELVDEAEKIHHNVTQSVEKMRRKRSIRFAEARPSSADSDSMSVATPGWPIQRPTMLPSPMTPAGVFPSPIISLTDTNNTLKMASIDEESCEDHREEEEDKEEEKEGDDEKDEEAQDDGKIMQDDEEGEEKDAKAEEEEEEPQTARESHHDEEDNDDVVASGDDAQGHGETKDQPEEGEHVIESRSVHSLEEEHGKEEEEKEEERENESIDNFSPNSESDEEMDAASGVEEEETPRIVELEEGGIKDQLEKEAEIKDQEESLPIIEEVEEEKEMREGEEIKDHGETDMADQEEVKGHRETDEQDEDELAMIKDQVDRLNELRVRAQRQLAPGSKFNAYPYDESIGTAQMIFDLTTEFRRTANFLRGLLAVSPLSEFDRQTSEEREDNEETNENDHQNEEHDNKEDAKERRRRLRSEKREEILEELERLVEFAEVVKDSGKGESEEVEPAAHHMDNSAIMKQLNDALLDRTDVPKGIAEVRFASHLNSHLNTASGRPPTGKQRVKLPIKAMLEWNGNPFQVAQVSTPNGTVVQKPPTPPLRQPRFKF</sequence>
<feature type="region of interest" description="Disordered" evidence="1">
    <location>
        <begin position="892"/>
        <end position="930"/>
    </location>
</feature>
<feature type="compositionally biased region" description="Basic and acidic residues" evidence="1">
    <location>
        <begin position="659"/>
        <end position="668"/>
    </location>
</feature>
<organism evidence="2 3">
    <name type="scientific">Pristionchus pacificus</name>
    <name type="common">Parasitic nematode worm</name>
    <dbReference type="NCBI Taxonomy" id="54126"/>
    <lineage>
        <taxon>Eukaryota</taxon>
        <taxon>Metazoa</taxon>
        <taxon>Ecdysozoa</taxon>
        <taxon>Nematoda</taxon>
        <taxon>Chromadorea</taxon>
        <taxon>Rhabditida</taxon>
        <taxon>Rhabditina</taxon>
        <taxon>Diplogasteromorpha</taxon>
        <taxon>Diplogasteroidea</taxon>
        <taxon>Neodiplogasteridae</taxon>
        <taxon>Pristionchus</taxon>
    </lineage>
</organism>
<feature type="compositionally biased region" description="Basic and acidic residues" evidence="1">
    <location>
        <begin position="788"/>
        <end position="816"/>
    </location>
</feature>
<dbReference type="OrthoDB" id="5877708at2759"/>
<feature type="region of interest" description="Disordered" evidence="1">
    <location>
        <begin position="533"/>
        <end position="823"/>
    </location>
</feature>
<evidence type="ECO:0000313" key="2">
    <source>
        <dbReference type="EnsemblMetazoa" id="PPA14804.1"/>
    </source>
</evidence>
<feature type="region of interest" description="Disordered" evidence="1">
    <location>
        <begin position="72"/>
        <end position="139"/>
    </location>
</feature>
<dbReference type="EnsemblMetazoa" id="PPA14804.1">
    <property type="protein sequence ID" value="PPA14804.1"/>
    <property type="gene ID" value="WBGene00104358"/>
</dbReference>
<feature type="compositionally biased region" description="Acidic residues" evidence="1">
    <location>
        <begin position="602"/>
        <end position="632"/>
    </location>
</feature>
<feature type="compositionally biased region" description="Basic and acidic residues" evidence="1">
    <location>
        <begin position="908"/>
        <end position="924"/>
    </location>
</feature>
<evidence type="ECO:0000256" key="1">
    <source>
        <dbReference type="SAM" id="MobiDB-lite"/>
    </source>
</evidence>
<feature type="region of interest" description="Disordered" evidence="1">
    <location>
        <begin position="1041"/>
        <end position="1062"/>
    </location>
</feature>
<evidence type="ECO:0000313" key="3">
    <source>
        <dbReference type="Proteomes" id="UP000005239"/>
    </source>
</evidence>
<feature type="compositionally biased region" description="Acidic residues" evidence="1">
    <location>
        <begin position="640"/>
        <end position="658"/>
    </location>
</feature>
<proteinExistence type="predicted"/>
<feature type="compositionally biased region" description="Basic and acidic residues" evidence="1">
    <location>
        <begin position="681"/>
        <end position="714"/>
    </location>
</feature>
<feature type="compositionally biased region" description="Basic and acidic residues" evidence="1">
    <location>
        <begin position="750"/>
        <end position="775"/>
    </location>
</feature>
<feature type="compositionally biased region" description="Acidic residues" evidence="1">
    <location>
        <begin position="734"/>
        <end position="749"/>
    </location>
</feature>
<reference evidence="3" key="1">
    <citation type="journal article" date="2008" name="Nat. Genet.">
        <title>The Pristionchus pacificus genome provides a unique perspective on nematode lifestyle and parasitism.</title>
        <authorList>
            <person name="Dieterich C."/>
            <person name="Clifton S.W."/>
            <person name="Schuster L.N."/>
            <person name="Chinwalla A."/>
            <person name="Delehaunty K."/>
            <person name="Dinkelacker I."/>
            <person name="Fulton L."/>
            <person name="Fulton R."/>
            <person name="Godfrey J."/>
            <person name="Minx P."/>
            <person name="Mitreva M."/>
            <person name="Roeseler W."/>
            <person name="Tian H."/>
            <person name="Witte H."/>
            <person name="Yang S.P."/>
            <person name="Wilson R.K."/>
            <person name="Sommer R.J."/>
        </authorList>
    </citation>
    <scope>NUCLEOTIDE SEQUENCE [LARGE SCALE GENOMIC DNA]</scope>
    <source>
        <strain evidence="3">PS312</strain>
    </source>
</reference>
<dbReference type="AlphaFoldDB" id="A0A2A6CXR3"/>
<reference evidence="2" key="2">
    <citation type="submission" date="2022-06" db="UniProtKB">
        <authorList>
            <consortium name="EnsemblMetazoa"/>
        </authorList>
    </citation>
    <scope>IDENTIFICATION</scope>
    <source>
        <strain evidence="2">PS312</strain>
    </source>
</reference>
<dbReference type="Proteomes" id="UP000005239">
    <property type="component" value="Unassembled WGS sequence"/>
</dbReference>
<feature type="compositionally biased region" description="Polar residues" evidence="1">
    <location>
        <begin position="129"/>
        <end position="138"/>
    </location>
</feature>
<protein>
    <submittedName>
        <fullName evidence="2">Uncharacterized protein</fullName>
    </submittedName>
</protein>
<gene>
    <name evidence="2" type="primary">WBGene00104358</name>
</gene>
<accession>A0A2A6CXR3</accession>
<feature type="compositionally biased region" description="Basic and acidic residues" evidence="1">
    <location>
        <begin position="92"/>
        <end position="104"/>
    </location>
</feature>
<name>A0A2A6CXR3_PRIPA</name>
<feature type="compositionally biased region" description="Polar residues" evidence="1">
    <location>
        <begin position="588"/>
        <end position="598"/>
    </location>
</feature>
<accession>A0A8R1UBW2</accession>